<sequence length="163" mass="17912">MADVQRLQDDTPRPAQVIKVRRTEGLDCSIKANRHILFQLDAASSGHPPSGATKALVRRHTDHVQRPSSTLSSEGPRSASPIRNDRALSLPATAHSCPTRFGADGTSSDDNDEDHGWNRSRSDSIEIRRTDGTFHSLSLRPRLSSSPNETSNGTGGFPWYKRK</sequence>
<feature type="compositionally biased region" description="Low complexity" evidence="1">
    <location>
        <begin position="136"/>
        <end position="147"/>
    </location>
</feature>
<proteinExistence type="predicted"/>
<organism evidence="2 3">
    <name type="scientific">Tribonema minus</name>
    <dbReference type="NCBI Taxonomy" id="303371"/>
    <lineage>
        <taxon>Eukaryota</taxon>
        <taxon>Sar</taxon>
        <taxon>Stramenopiles</taxon>
        <taxon>Ochrophyta</taxon>
        <taxon>PX clade</taxon>
        <taxon>Xanthophyceae</taxon>
        <taxon>Tribonematales</taxon>
        <taxon>Tribonemataceae</taxon>
        <taxon>Tribonema</taxon>
    </lineage>
</organism>
<evidence type="ECO:0000313" key="3">
    <source>
        <dbReference type="Proteomes" id="UP000664859"/>
    </source>
</evidence>
<evidence type="ECO:0000256" key="1">
    <source>
        <dbReference type="SAM" id="MobiDB-lite"/>
    </source>
</evidence>
<keyword evidence="3" id="KW-1185">Reference proteome</keyword>
<evidence type="ECO:0000313" key="2">
    <source>
        <dbReference type="EMBL" id="KAG5178421.1"/>
    </source>
</evidence>
<comment type="caution">
    <text evidence="2">The sequence shown here is derived from an EMBL/GenBank/DDBJ whole genome shotgun (WGS) entry which is preliminary data.</text>
</comment>
<protein>
    <submittedName>
        <fullName evidence="2">Uncharacterized protein</fullName>
    </submittedName>
</protein>
<dbReference type="Proteomes" id="UP000664859">
    <property type="component" value="Unassembled WGS sequence"/>
</dbReference>
<reference evidence="2" key="1">
    <citation type="submission" date="2021-02" db="EMBL/GenBank/DDBJ databases">
        <title>First Annotated Genome of the Yellow-green Alga Tribonema minus.</title>
        <authorList>
            <person name="Mahan K.M."/>
        </authorList>
    </citation>
    <scope>NUCLEOTIDE SEQUENCE</scope>
    <source>
        <strain evidence="2">UTEX B ZZ1240</strain>
    </source>
</reference>
<dbReference type="EMBL" id="JAFCMP010000515">
    <property type="protein sequence ID" value="KAG5178421.1"/>
    <property type="molecule type" value="Genomic_DNA"/>
</dbReference>
<feature type="region of interest" description="Disordered" evidence="1">
    <location>
        <begin position="41"/>
        <end position="163"/>
    </location>
</feature>
<accession>A0A836CBS5</accession>
<name>A0A836CBS5_9STRA</name>
<feature type="compositionally biased region" description="Basic and acidic residues" evidence="1">
    <location>
        <begin position="114"/>
        <end position="132"/>
    </location>
</feature>
<gene>
    <name evidence="2" type="ORF">JKP88DRAFT_264637</name>
</gene>
<feature type="compositionally biased region" description="Polar residues" evidence="1">
    <location>
        <begin position="66"/>
        <end position="75"/>
    </location>
</feature>
<dbReference type="AlphaFoldDB" id="A0A836CBS5"/>